<reference evidence="1" key="1">
    <citation type="submission" date="2017-02" db="UniProtKB">
        <authorList>
            <consortium name="WormBaseParasite"/>
        </authorList>
    </citation>
    <scope>IDENTIFICATION</scope>
</reference>
<protein>
    <submittedName>
        <fullName evidence="1">HAD family hydrolase</fullName>
    </submittedName>
</protein>
<sequence length="35" mass="3921">LTARSPRETMLLSNTIALADYLVPEQCLQLVEDLC</sequence>
<accession>A0A0R3XBM3</accession>
<name>A0A0R3XBM3_HYDTA</name>
<evidence type="ECO:0000313" key="1">
    <source>
        <dbReference type="WBParaSite" id="TTAC_0001095001-mRNA-1"/>
    </source>
</evidence>
<dbReference type="AlphaFoldDB" id="A0A0R3XBM3"/>
<proteinExistence type="predicted"/>
<dbReference type="WBParaSite" id="TTAC_0001095001-mRNA-1">
    <property type="protein sequence ID" value="TTAC_0001095001-mRNA-1"/>
    <property type="gene ID" value="TTAC_0001095001"/>
</dbReference>
<organism evidence="1">
    <name type="scientific">Hydatigena taeniaeformis</name>
    <name type="common">Feline tapeworm</name>
    <name type="synonym">Taenia taeniaeformis</name>
    <dbReference type="NCBI Taxonomy" id="6205"/>
    <lineage>
        <taxon>Eukaryota</taxon>
        <taxon>Metazoa</taxon>
        <taxon>Spiralia</taxon>
        <taxon>Lophotrochozoa</taxon>
        <taxon>Platyhelminthes</taxon>
        <taxon>Cestoda</taxon>
        <taxon>Eucestoda</taxon>
        <taxon>Cyclophyllidea</taxon>
        <taxon>Taeniidae</taxon>
        <taxon>Hydatigera</taxon>
    </lineage>
</organism>